<evidence type="ECO:0000313" key="2">
    <source>
        <dbReference type="EMBL" id="SDE63295.1"/>
    </source>
</evidence>
<dbReference type="AlphaFoldDB" id="A0A1G7EIJ4"/>
<dbReference type="Proteomes" id="UP000198517">
    <property type="component" value="Unassembled WGS sequence"/>
</dbReference>
<name>A0A1G7EIJ4_9FLAO</name>
<keyword evidence="3" id="KW-1185">Reference proteome</keyword>
<protein>
    <submittedName>
        <fullName evidence="2">Uncharacterized protein</fullName>
    </submittedName>
</protein>
<sequence>MEPIFKENPQLDVVYKTSDGKYFYTENDAKNYASNLEDKKVKKLVRGEDKSEKVEETATEDVAEPNKKQTKTKK</sequence>
<dbReference type="OrthoDB" id="1454192at2"/>
<gene>
    <name evidence="2" type="ORF">SAMN05421544_1164</name>
</gene>
<proteinExistence type="predicted"/>
<reference evidence="2 3" key="1">
    <citation type="submission" date="2016-10" db="EMBL/GenBank/DDBJ databases">
        <authorList>
            <person name="de Groot N.N."/>
        </authorList>
    </citation>
    <scope>NUCLEOTIDE SEQUENCE [LARGE SCALE GENOMIC DNA]</scope>
    <source>
        <strain evidence="2 3">DSM 24015</strain>
    </source>
</reference>
<feature type="compositionally biased region" description="Basic and acidic residues" evidence="1">
    <location>
        <begin position="43"/>
        <end position="56"/>
    </location>
</feature>
<dbReference type="EMBL" id="FNAS01000016">
    <property type="protein sequence ID" value="SDE63295.1"/>
    <property type="molecule type" value="Genomic_DNA"/>
</dbReference>
<dbReference type="STRING" id="1071918.SAMN05421544_1164"/>
<evidence type="ECO:0000256" key="1">
    <source>
        <dbReference type="SAM" id="MobiDB-lite"/>
    </source>
</evidence>
<organism evidence="2 3">
    <name type="scientific">Riemerella columbipharyngis</name>
    <dbReference type="NCBI Taxonomy" id="1071918"/>
    <lineage>
        <taxon>Bacteria</taxon>
        <taxon>Pseudomonadati</taxon>
        <taxon>Bacteroidota</taxon>
        <taxon>Flavobacteriia</taxon>
        <taxon>Flavobacteriales</taxon>
        <taxon>Weeksellaceae</taxon>
        <taxon>Riemerella</taxon>
    </lineage>
</organism>
<feature type="region of interest" description="Disordered" evidence="1">
    <location>
        <begin position="43"/>
        <end position="74"/>
    </location>
</feature>
<accession>A0A1G7EIJ4</accession>
<dbReference type="RefSeq" id="WP_092737410.1">
    <property type="nucleotide sequence ID" value="NZ_FNAS01000016.1"/>
</dbReference>
<evidence type="ECO:0000313" key="3">
    <source>
        <dbReference type="Proteomes" id="UP000198517"/>
    </source>
</evidence>